<accession>A0A0F8XQ04</accession>
<sequence>MSDVVNFDMGPWPTDPAKQVLFMGQLTNRLVQMDTYLRGKTADIILLEQAGEPTQEEWEIAWLTQADKPLPISKGAVFYWWDTVSNSLAGCYGILLDAIDVIRKDPKYVRSGIVIKDETSLSTAVSTSDPIGTVLENHPLIAFTNNQIIQLELVYELWVQLDSGTGLWGADFLLDGVKQGTAIHSVSADQGIFSTAVSGLVRAFMTVANVEPGTHIVQAMLGIVGTDGNPPTIEYGGIENVAGNYGLRTLSVKGYAL</sequence>
<dbReference type="EMBL" id="LAZR01057909">
    <property type="protein sequence ID" value="KKK71053.1"/>
    <property type="molecule type" value="Genomic_DNA"/>
</dbReference>
<dbReference type="AlphaFoldDB" id="A0A0F8XQ04"/>
<gene>
    <name evidence="1" type="ORF">LCGC14_2917810</name>
</gene>
<reference evidence="1" key="1">
    <citation type="journal article" date="2015" name="Nature">
        <title>Complex archaea that bridge the gap between prokaryotes and eukaryotes.</title>
        <authorList>
            <person name="Spang A."/>
            <person name="Saw J.H."/>
            <person name="Jorgensen S.L."/>
            <person name="Zaremba-Niedzwiedzka K."/>
            <person name="Martijn J."/>
            <person name="Lind A.E."/>
            <person name="van Eijk R."/>
            <person name="Schleper C."/>
            <person name="Guy L."/>
            <person name="Ettema T.J."/>
        </authorList>
    </citation>
    <scope>NUCLEOTIDE SEQUENCE</scope>
</reference>
<name>A0A0F8XQ04_9ZZZZ</name>
<protein>
    <submittedName>
        <fullName evidence="1">Uncharacterized protein</fullName>
    </submittedName>
</protein>
<organism evidence="1">
    <name type="scientific">marine sediment metagenome</name>
    <dbReference type="NCBI Taxonomy" id="412755"/>
    <lineage>
        <taxon>unclassified sequences</taxon>
        <taxon>metagenomes</taxon>
        <taxon>ecological metagenomes</taxon>
    </lineage>
</organism>
<comment type="caution">
    <text evidence="1">The sequence shown here is derived from an EMBL/GenBank/DDBJ whole genome shotgun (WGS) entry which is preliminary data.</text>
</comment>
<proteinExistence type="predicted"/>
<evidence type="ECO:0000313" key="1">
    <source>
        <dbReference type="EMBL" id="KKK71053.1"/>
    </source>
</evidence>